<evidence type="ECO:0000313" key="4">
    <source>
        <dbReference type="Proteomes" id="UP000677054"/>
    </source>
</evidence>
<feature type="transmembrane region" description="Helical" evidence="2">
    <location>
        <begin position="73"/>
        <end position="93"/>
    </location>
</feature>
<feature type="transmembrane region" description="Helical" evidence="2">
    <location>
        <begin position="105"/>
        <end position="124"/>
    </location>
</feature>
<organism evidence="3">
    <name type="scientific">Darwinula stevensoni</name>
    <dbReference type="NCBI Taxonomy" id="69355"/>
    <lineage>
        <taxon>Eukaryota</taxon>
        <taxon>Metazoa</taxon>
        <taxon>Ecdysozoa</taxon>
        <taxon>Arthropoda</taxon>
        <taxon>Crustacea</taxon>
        <taxon>Oligostraca</taxon>
        <taxon>Ostracoda</taxon>
        <taxon>Podocopa</taxon>
        <taxon>Podocopida</taxon>
        <taxon>Darwinulocopina</taxon>
        <taxon>Darwinuloidea</taxon>
        <taxon>Darwinulidae</taxon>
        <taxon>Darwinula</taxon>
    </lineage>
</organism>
<dbReference type="Proteomes" id="UP000677054">
    <property type="component" value="Unassembled WGS sequence"/>
</dbReference>
<dbReference type="EMBL" id="CAJPEV010000013">
    <property type="protein sequence ID" value="CAG0878696.1"/>
    <property type="molecule type" value="Genomic_DNA"/>
</dbReference>
<evidence type="ECO:0000256" key="2">
    <source>
        <dbReference type="SAM" id="Phobius"/>
    </source>
</evidence>
<feature type="transmembrane region" description="Helical" evidence="2">
    <location>
        <begin position="38"/>
        <end position="61"/>
    </location>
</feature>
<dbReference type="EMBL" id="LR899530">
    <property type="protein sequence ID" value="CAD7240182.1"/>
    <property type="molecule type" value="Genomic_DNA"/>
</dbReference>
<protein>
    <submittedName>
        <fullName evidence="3">Uncharacterized protein</fullName>
    </submittedName>
</protein>
<gene>
    <name evidence="3" type="ORF">DSTB1V02_LOCUS214</name>
</gene>
<keyword evidence="2" id="KW-1133">Transmembrane helix</keyword>
<dbReference type="AlphaFoldDB" id="A0A7R9A229"/>
<keyword evidence="2" id="KW-0812">Transmembrane</keyword>
<accession>A0A7R9A229</accession>
<evidence type="ECO:0000256" key="1">
    <source>
        <dbReference type="SAM" id="MobiDB-lite"/>
    </source>
</evidence>
<name>A0A7R9A229_9CRUS</name>
<proteinExistence type="predicted"/>
<evidence type="ECO:0000313" key="3">
    <source>
        <dbReference type="EMBL" id="CAD7240182.1"/>
    </source>
</evidence>
<keyword evidence="4" id="KW-1185">Reference proteome</keyword>
<keyword evidence="2" id="KW-0472">Membrane</keyword>
<reference evidence="3" key="1">
    <citation type="submission" date="2020-11" db="EMBL/GenBank/DDBJ databases">
        <authorList>
            <person name="Tran Van P."/>
        </authorList>
    </citation>
    <scope>NUCLEOTIDE SEQUENCE</scope>
</reference>
<sequence length="261" mass="28838">MLRDPVTSVGEFRESALTLVVALVNYRNAFIGDVDTQFLVAGMVVGYLVLAVCHLIGFLLGEPHSPQEVLVKLVGGALLVVSGGVLLGEANGYADDRKWKGCASAASQFVAAVLFLLDAVVIVSRLRRASIFPRVTLPPLSERSSVIGFLGIVQTRSESQGKNVPRLVPEDDPKMPKGQMSRLRSRRRLLSIVEAAWFESALHSMRRRRRRFRFVRLRLASLKGSADSRAIKDSITRESDRTRSFHGGKGIIRVMNDLLRT</sequence>
<feature type="region of interest" description="Disordered" evidence="1">
    <location>
        <begin position="160"/>
        <end position="180"/>
    </location>
</feature>